<keyword evidence="5" id="KW-1185">Reference proteome</keyword>
<dbReference type="GO" id="GO:0016020">
    <property type="term" value="C:membrane"/>
    <property type="evidence" value="ECO:0007669"/>
    <property type="project" value="UniProtKB-SubCell"/>
</dbReference>
<feature type="region of interest" description="Disordered" evidence="3">
    <location>
        <begin position="168"/>
        <end position="201"/>
    </location>
</feature>
<dbReference type="EMBL" id="AEUD01000006">
    <property type="protein sequence ID" value="EGD55411.1"/>
    <property type="molecule type" value="Genomic_DNA"/>
</dbReference>
<dbReference type="PANTHER" id="PTHR37042:SF4">
    <property type="entry name" value="OUTER MEMBRANE PROTEIN RV1973"/>
    <property type="match status" value="1"/>
</dbReference>
<organism evidence="4 5">
    <name type="scientific">Gordonia neofelifaecis NRRL B-59395</name>
    <dbReference type="NCBI Taxonomy" id="644548"/>
    <lineage>
        <taxon>Bacteria</taxon>
        <taxon>Bacillati</taxon>
        <taxon>Actinomycetota</taxon>
        <taxon>Actinomycetes</taxon>
        <taxon>Mycobacteriales</taxon>
        <taxon>Gordoniaceae</taxon>
        <taxon>Gordonia</taxon>
    </lineage>
</organism>
<dbReference type="AlphaFoldDB" id="F1YIW4"/>
<dbReference type="PANTHER" id="PTHR37042">
    <property type="entry name" value="OUTER MEMBRANE PROTEIN RV1973"/>
    <property type="match status" value="1"/>
</dbReference>
<keyword evidence="2" id="KW-0472">Membrane</keyword>
<dbReference type="RefSeq" id="WP_009679059.1">
    <property type="nucleotide sequence ID" value="NZ_AEUD01000006.1"/>
</dbReference>
<evidence type="ECO:0000256" key="1">
    <source>
        <dbReference type="ARBA" id="ARBA00004370"/>
    </source>
</evidence>
<proteinExistence type="predicted"/>
<dbReference type="STRING" id="644548.SCNU_09136"/>
<comment type="caution">
    <text evidence="4">The sequence shown here is derived from an EMBL/GenBank/DDBJ whole genome shotgun (WGS) entry which is preliminary data.</text>
</comment>
<gene>
    <name evidence="4" type="ORF">SCNU_09136</name>
</gene>
<reference evidence="4 5" key="1">
    <citation type="journal article" date="2011" name="J. Bacteriol.">
        <title>Draft Genome Sequence of Gordonia neofelifaecis NRRL B-59395, a Cholesterol-Degrading Actinomycete.</title>
        <authorList>
            <person name="Ge F."/>
            <person name="Li W."/>
            <person name="Chen G."/>
            <person name="Liu Y."/>
            <person name="Zhang G."/>
            <person name="Yong B."/>
            <person name="Wang Q."/>
            <person name="Wang N."/>
            <person name="Huang Z."/>
            <person name="Li W."/>
            <person name="Wang J."/>
            <person name="Wu C."/>
            <person name="Xie Q."/>
            <person name="Liu G."/>
        </authorList>
    </citation>
    <scope>NUCLEOTIDE SEQUENCE [LARGE SCALE GENOMIC DNA]</scope>
    <source>
        <strain evidence="4 5">NRRL B-59395</strain>
    </source>
</reference>
<evidence type="ECO:0000256" key="3">
    <source>
        <dbReference type="SAM" id="MobiDB-lite"/>
    </source>
</evidence>
<sequence>MSRVQRWLLPVLALVVVFVVGATIALGVIYANAAAEERARDSAQSAAQTYVVDMFSWNPKNVDQHINTTMGRLTGGAQKDYQSHIVEQKVAEGVKQQGVSTAVTVQGAGVMENTRTTAKVLLFINQSSTRNDVSEVQVDKSRLIFGMEKQGDDWKINQIDILDDDNLAQHMQSGDGTPPSNAVPIPGAPAPSQAPESTPAG</sequence>
<dbReference type="OrthoDB" id="5196392at2"/>
<dbReference type="eggNOG" id="COG3184">
    <property type="taxonomic scope" value="Bacteria"/>
</dbReference>
<evidence type="ECO:0000313" key="5">
    <source>
        <dbReference type="Proteomes" id="UP000035065"/>
    </source>
</evidence>
<accession>F1YIW4</accession>
<feature type="compositionally biased region" description="Polar residues" evidence="3">
    <location>
        <begin position="169"/>
        <end position="180"/>
    </location>
</feature>
<protein>
    <recommendedName>
        <fullName evidence="6">Mce-associated membrane protein</fullName>
    </recommendedName>
</protein>
<evidence type="ECO:0008006" key="6">
    <source>
        <dbReference type="Google" id="ProtNLM"/>
    </source>
</evidence>
<comment type="subcellular location">
    <subcellularLocation>
        <location evidence="1">Membrane</location>
    </subcellularLocation>
</comment>
<evidence type="ECO:0000256" key="2">
    <source>
        <dbReference type="ARBA" id="ARBA00023136"/>
    </source>
</evidence>
<dbReference type="Proteomes" id="UP000035065">
    <property type="component" value="Unassembled WGS sequence"/>
</dbReference>
<evidence type="ECO:0000313" key="4">
    <source>
        <dbReference type="EMBL" id="EGD55411.1"/>
    </source>
</evidence>
<name>F1YIW4_9ACTN</name>